<evidence type="ECO:0000259" key="13">
    <source>
        <dbReference type="PROSITE" id="PS50011"/>
    </source>
</evidence>
<feature type="compositionally biased region" description="Low complexity" evidence="12">
    <location>
        <begin position="248"/>
        <end position="273"/>
    </location>
</feature>
<evidence type="ECO:0000313" key="15">
    <source>
        <dbReference type="Proteomes" id="UP000276834"/>
    </source>
</evidence>
<dbReference type="InterPro" id="IPR000719">
    <property type="entry name" value="Prot_kinase_dom"/>
</dbReference>
<evidence type="ECO:0000256" key="7">
    <source>
        <dbReference type="ARBA" id="ARBA00022777"/>
    </source>
</evidence>
<feature type="region of interest" description="Disordered" evidence="12">
    <location>
        <begin position="396"/>
        <end position="426"/>
    </location>
</feature>
<feature type="region of interest" description="Disordered" evidence="12">
    <location>
        <begin position="1543"/>
        <end position="1565"/>
    </location>
</feature>
<comment type="similarity">
    <text evidence="2">Belongs to the protein kinase superfamily. CAMK Ser/Thr protein kinase family. PIM subfamily.</text>
</comment>
<feature type="region of interest" description="Disordered" evidence="12">
    <location>
        <begin position="1744"/>
        <end position="1789"/>
    </location>
</feature>
<feature type="compositionally biased region" description="Low complexity" evidence="12">
    <location>
        <begin position="56"/>
        <end position="65"/>
    </location>
</feature>
<sequence length="2613" mass="277414">MASFVEIQEKLHLVAHPVTEAAQSFLCLTLSRDNARQRLRGFLLWVRAEQGKGLPRGARGWARGRAGSGHTDTGTRGPGASAAAAAEKKKRLYLLSLASPVPVPRSSTLSRTPSPSPALPFPLSPPLPLSLSLCPAGPCPRPAPGPGRGCPVPAPPVPPRSRLLPALVVLTVPLPGGHQCPGLGRHRRPLAPPVRARPRPRRGLRSRPGPGSSRPRGGHARRGRCRRLRCGSPGPSSAARQRGRRPRAAAVPGPGENAWGWPARGARGALGAAPGPGPSADSRVPPAGKAQEPCRSGTGRVRCWLAAAAAAAARPRGSRTAPGERRGRRRAREEGKGEEEEEGEKEKEARDGAAQGRRRAQPAAALGSQVAIKRVPRNRVRHWGELVKAGPCRAGLSRARQGGSRREPCRESGQHPGLGEGFPNPGTASAPLTASCSPLEIVLLDKVSIGFPGVVQLLEWLQLPDSFVLVLEHPERCQDLSGFLAEQRSLPEEEAQGLFRQGLEAVRRCTSCGVLHRDIKPGNVLLHLATGQLKLIDFGWDAPGHLVAQPGCSTGASPYSSQAGINGGARLIWVGLLGRPVPSPADSLQHPLWGSQPDKIPHGGNREGGLTPCPRWFGGQVRKGLHYSASLVCLGLLTFLGTMQAGRRGGFLHHRVGISFVCHSCAFPGLLLPSSAPAASFPAPRFVHKSQVLVRWQHPCMPRSAGARLWEQQHPPAELCLCTTGTLSYSPPEWIHHQCTTTARQRGSGPSASCSPVQEGPGDHLGAATTALSRWILISGHGDNTRGSTCPALLLSSRQRIHGEHGLDTGTGGQLLQLTGDSWFLSPECQDVTKRCLSMQPLDRPSLEELFCDPWLDAEAWQVTAPHISWQSVAKPTRQVFRGQQKQTCSSWAGAELDTWCESTGGHHPPWFCLPWFMGGWDPGQNPDSLGSPQGRRRSPWRSCTSEDNIKDDNLLLHLVSGRLKMMDLDSSTFSKARLHREFADGFRHCSACPGTKVSPFAGADAADPSVAARLLLAGLGAWAGVGTKWDPHHPLCPGLGLGWDSQPNTNKPAWWEQRGCFALQARKGLGCSTALVCFGITMGQCRGKGESLGFPHLWVGFSLACRVWMGKCLGAAVVWMGRGSGLLGMVGSELWGDGSEHRSILLWEAAESWMCRGWLQAGHVSCPPALLPKAALWTQPAWPGHSGRLGKGDRSLHLAGAFWFHSLQPGSAGAEAALGSARALLELSTRLQSAKGEMGPSPRLRDSSCHWLRSSNVSEFPLCFPYPCSRISSVNPLEPPYSSQPMHPPHPSPRAQHSAVQLGLEQLTCSPGLALCGRECSLMAPGQSPAGLPLQPLKLGAGSGPRAELHGEHPELCLALCWLVRGECTSPGFTDRGLAHHISAKAAGIPQAALPTLSHIPPVSSHCLPLIPSWPRPLRVSPSPANLPGSSPRGVPEEPHQEAPGSPQQSRQQHTGRRTQAWDLHRYHRDSHSSTPAQLLYGQHKGFSRTTKGRGASGHFPCNPARLGSLLSPGTLFSLFPYALQSLGSKRKILGQTEPLGSAPCRVPAAQPAEPRQTRPSPPCPAELIMQVAKDGISSSLSCLEDVQCLNCQACDGDADQGAGTNRISPKLLAMNPPGALKPLCALPTPPLVRTGSRALHSRGRACSSPPAPTGSPLPSLTLTDEMELFLLPPEVSPGCPLEHRACQASGTAPCQRRCQPCAHTPSWPGSWLNHKPDGRLLQGLLWVLKVGQGPVQVLGHAAARQEGRVGPASPPGRGSMGTRLGAQEPGAEPARPLGAAPGTAASPHTEHRCGFLAVLTRRSVNFHIFLFFTSFPRSLLFRNSAAKSSQQRCGDGPTAQGAGPTSLCQGQEEDAARVLAPARGTAAAHESSPVPLAGSHHGSGRRQYGEQLHLAFACKSAGHKVSRQQPVAVAVGSEPYVVKEWQEHHFFRPSSSSSTQANLGTLRDLCSMSVTGFVATCRRDASEKGMGDASGAPRHLQKATGQQVSSRNNTSEKLWVRQERVCCAGAPHSTALSRPHCGMALSPPAPMSPRVTKDPWTPSSIPCCTVSQRALAHSATSPGATPSPLKVTQVGRNPSPQGSRRSPQGCRCSLTGKGARPSMEAATASLGHVPAGGHPKPMGVTRTRNVWAKAQMLGALTSGGVAQSLPKHTCHPLRPGRAAAHLLPQRPVPLGASVPEGAKGHVHWGLCSFLQGLPLTSQTTPSPTHLPHQHPANTTQKPSTSRQDPQLFLPSSRPPGSPHVPWDGTQEDLLQGLPRQQAQAARPMDPGSSFPPSLAVHGSSIGTSALSLDFSTKPGVLVKDGEPPGKLFLQLPLASLGQHPDVDAGQLPGSAGTQRDRSGSLVSTAIPKADRCSRASREEQGALGSSQGISAGLAPQGLLMPSCQKCLPCALQDAQGEPRSRTFGRKTFQAFSEARHTPRSAKTLHHTGLAHPAQLSAPSKQEVNAHFGAHRWTEMVLLTPLSKGGLTHAAAGPGGCQTCSSQASPFLCPSAKSSRPQGLKGAHSLGSTFLEKQAPVLHLHEPKCAAFLLNTNTPFRNAGRLKAFMSFQDRVSSCSSYSCKCVQPQALYKHKLLAAFSPASAPACAHSTKTRLFLARDLQEPPVKWKR</sequence>
<evidence type="ECO:0000256" key="1">
    <source>
        <dbReference type="ARBA" id="ARBA00001946"/>
    </source>
</evidence>
<keyword evidence="8" id="KW-0067">ATP-binding</keyword>
<proteinExistence type="inferred from homology"/>
<feature type="region of interest" description="Disordered" evidence="12">
    <location>
        <begin position="102"/>
        <end position="121"/>
    </location>
</feature>
<comment type="cofactor">
    <cofactor evidence="1">
        <name>Mg(2+)</name>
        <dbReference type="ChEBI" id="CHEBI:18420"/>
    </cofactor>
</comment>
<feature type="compositionally biased region" description="Low complexity" evidence="12">
    <location>
        <begin position="104"/>
        <end position="113"/>
    </location>
</feature>
<evidence type="ECO:0000256" key="5">
    <source>
        <dbReference type="ARBA" id="ARBA00022679"/>
    </source>
</evidence>
<comment type="caution">
    <text evidence="14">The sequence shown here is derived from an EMBL/GenBank/DDBJ whole genome shotgun (WGS) entry which is preliminary data.</text>
</comment>
<keyword evidence="6" id="KW-0547">Nucleotide-binding</keyword>
<dbReference type="SMART" id="SM00220">
    <property type="entry name" value="S_TKc"/>
    <property type="match status" value="1"/>
</dbReference>
<dbReference type="EMBL" id="QUSF01000415">
    <property type="protein sequence ID" value="RLV82398.1"/>
    <property type="molecule type" value="Genomic_DNA"/>
</dbReference>
<dbReference type="InterPro" id="IPR008271">
    <property type="entry name" value="Ser/Thr_kinase_AS"/>
</dbReference>
<dbReference type="EC" id="2.7.11.1" evidence="3"/>
<comment type="catalytic activity">
    <reaction evidence="11">
        <text>L-seryl-[protein] + ATP = O-phospho-L-seryl-[protein] + ADP + H(+)</text>
        <dbReference type="Rhea" id="RHEA:17989"/>
        <dbReference type="Rhea" id="RHEA-COMP:9863"/>
        <dbReference type="Rhea" id="RHEA-COMP:11604"/>
        <dbReference type="ChEBI" id="CHEBI:15378"/>
        <dbReference type="ChEBI" id="CHEBI:29999"/>
        <dbReference type="ChEBI" id="CHEBI:30616"/>
        <dbReference type="ChEBI" id="CHEBI:83421"/>
        <dbReference type="ChEBI" id="CHEBI:456216"/>
        <dbReference type="EC" id="2.7.11.1"/>
    </reaction>
</comment>
<organism evidence="14 15">
    <name type="scientific">Chloebia gouldiae</name>
    <name type="common">Gouldian finch</name>
    <name type="synonym">Erythrura gouldiae</name>
    <dbReference type="NCBI Taxonomy" id="44316"/>
    <lineage>
        <taxon>Eukaryota</taxon>
        <taxon>Metazoa</taxon>
        <taxon>Chordata</taxon>
        <taxon>Craniata</taxon>
        <taxon>Vertebrata</taxon>
        <taxon>Euteleostomi</taxon>
        <taxon>Archelosauria</taxon>
        <taxon>Archosauria</taxon>
        <taxon>Dinosauria</taxon>
        <taxon>Saurischia</taxon>
        <taxon>Theropoda</taxon>
        <taxon>Coelurosauria</taxon>
        <taxon>Aves</taxon>
        <taxon>Neognathae</taxon>
        <taxon>Neoaves</taxon>
        <taxon>Telluraves</taxon>
        <taxon>Australaves</taxon>
        <taxon>Passeriformes</taxon>
        <taxon>Passeroidea</taxon>
        <taxon>Passeridae</taxon>
        <taxon>Chloebia</taxon>
    </lineage>
</organism>
<dbReference type="PROSITE" id="PS00108">
    <property type="entry name" value="PROTEIN_KINASE_ST"/>
    <property type="match status" value="1"/>
</dbReference>
<dbReference type="OrthoDB" id="9331472at2759"/>
<feature type="region of interest" description="Disordered" evidence="12">
    <location>
        <begin position="1866"/>
        <end position="1886"/>
    </location>
</feature>
<feature type="compositionally biased region" description="Basic and acidic residues" evidence="12">
    <location>
        <begin position="404"/>
        <end position="413"/>
    </location>
</feature>
<feature type="compositionally biased region" description="Basic and acidic residues" evidence="12">
    <location>
        <begin position="2354"/>
        <end position="2366"/>
    </location>
</feature>
<evidence type="ECO:0000256" key="3">
    <source>
        <dbReference type="ARBA" id="ARBA00012513"/>
    </source>
</evidence>
<feature type="compositionally biased region" description="Low complexity" evidence="12">
    <location>
        <begin position="230"/>
        <end position="240"/>
    </location>
</feature>
<evidence type="ECO:0000256" key="11">
    <source>
        <dbReference type="ARBA" id="ARBA00048679"/>
    </source>
</evidence>
<feature type="region of interest" description="Disordered" evidence="12">
    <location>
        <begin position="2058"/>
        <end position="2105"/>
    </location>
</feature>
<dbReference type="GO" id="GO:0005524">
    <property type="term" value="F:ATP binding"/>
    <property type="evidence" value="ECO:0007669"/>
    <property type="project" value="UniProtKB-KW"/>
</dbReference>
<feature type="compositionally biased region" description="Polar residues" evidence="12">
    <location>
        <begin position="2076"/>
        <end position="2088"/>
    </location>
</feature>
<keyword evidence="7" id="KW-0418">Kinase</keyword>
<dbReference type="InterPro" id="IPR011009">
    <property type="entry name" value="Kinase-like_dom_sf"/>
</dbReference>
<gene>
    <name evidence="14" type="ORF">DV515_00016691</name>
</gene>
<reference evidence="14 15" key="1">
    <citation type="journal article" date="2018" name="Proc. R. Soc. B">
        <title>A non-coding region near Follistatin controls head colour polymorphism in the Gouldian finch.</title>
        <authorList>
            <person name="Toomey M.B."/>
            <person name="Marques C.I."/>
            <person name="Andrade P."/>
            <person name="Araujo P.M."/>
            <person name="Sabatino S."/>
            <person name="Gazda M.A."/>
            <person name="Afonso S."/>
            <person name="Lopes R.J."/>
            <person name="Corbo J.C."/>
            <person name="Carneiro M."/>
        </authorList>
    </citation>
    <scope>NUCLEOTIDE SEQUENCE [LARGE SCALE GENOMIC DNA]</scope>
    <source>
        <strain evidence="14">Red01</strain>
        <tissue evidence="14">Muscle</tissue>
    </source>
</reference>
<comment type="catalytic activity">
    <reaction evidence="10">
        <text>L-threonyl-[protein] + ATP = O-phospho-L-threonyl-[protein] + ADP + H(+)</text>
        <dbReference type="Rhea" id="RHEA:46608"/>
        <dbReference type="Rhea" id="RHEA-COMP:11060"/>
        <dbReference type="Rhea" id="RHEA-COMP:11605"/>
        <dbReference type="ChEBI" id="CHEBI:15378"/>
        <dbReference type="ChEBI" id="CHEBI:30013"/>
        <dbReference type="ChEBI" id="CHEBI:30616"/>
        <dbReference type="ChEBI" id="CHEBI:61977"/>
        <dbReference type="ChEBI" id="CHEBI:456216"/>
        <dbReference type="EC" id="2.7.11.1"/>
    </reaction>
</comment>
<keyword evidence="15" id="KW-1185">Reference proteome</keyword>
<keyword evidence="5" id="KW-0808">Transferase</keyword>
<dbReference type="GO" id="GO:0004674">
    <property type="term" value="F:protein serine/threonine kinase activity"/>
    <property type="evidence" value="ECO:0007669"/>
    <property type="project" value="UniProtKB-KW"/>
</dbReference>
<feature type="compositionally biased region" description="Polar residues" evidence="12">
    <location>
        <begin position="2218"/>
        <end position="2230"/>
    </location>
</feature>
<evidence type="ECO:0000256" key="4">
    <source>
        <dbReference type="ARBA" id="ARBA00022527"/>
    </source>
</evidence>
<feature type="region of interest" description="Disordered" evidence="12">
    <location>
        <begin position="55"/>
        <end position="81"/>
    </location>
</feature>
<feature type="region of interest" description="Disordered" evidence="12">
    <location>
        <begin position="1968"/>
        <end position="1997"/>
    </location>
</feature>
<evidence type="ECO:0000313" key="14">
    <source>
        <dbReference type="EMBL" id="RLV82398.1"/>
    </source>
</evidence>
<feature type="compositionally biased region" description="Basic residues" evidence="12">
    <location>
        <begin position="196"/>
        <end position="205"/>
    </location>
</feature>
<dbReference type="PANTHER" id="PTHR22984">
    <property type="entry name" value="SERINE/THREONINE-PROTEIN KINASE PIM"/>
    <property type="match status" value="1"/>
</dbReference>
<feature type="compositionally biased region" description="Low complexity" evidence="12">
    <location>
        <begin position="206"/>
        <end position="215"/>
    </location>
</feature>
<feature type="region of interest" description="Disordered" evidence="12">
    <location>
        <begin position="2325"/>
        <end position="2374"/>
    </location>
</feature>
<evidence type="ECO:0000256" key="6">
    <source>
        <dbReference type="ARBA" id="ARBA00022741"/>
    </source>
</evidence>
<dbReference type="PROSITE" id="PS50011">
    <property type="entry name" value="PROTEIN_KINASE_DOM"/>
    <property type="match status" value="1"/>
</dbReference>
<dbReference type="Pfam" id="PF00069">
    <property type="entry name" value="Pkinase"/>
    <property type="match status" value="1"/>
</dbReference>
<dbReference type="Gene3D" id="3.30.200.20">
    <property type="entry name" value="Phosphorylase Kinase, domain 1"/>
    <property type="match status" value="1"/>
</dbReference>
<evidence type="ECO:0000256" key="9">
    <source>
        <dbReference type="ARBA" id="ARBA00022842"/>
    </source>
</evidence>
<dbReference type="STRING" id="44316.ENSEGOP00005021842"/>
<feature type="region of interest" description="Disordered" evidence="12">
    <location>
        <begin position="1422"/>
        <end position="1460"/>
    </location>
</feature>
<feature type="compositionally biased region" description="Low complexity" evidence="12">
    <location>
        <begin position="2204"/>
        <end position="2217"/>
    </location>
</feature>
<keyword evidence="9" id="KW-0460">Magnesium</keyword>
<dbReference type="Gene3D" id="1.10.510.10">
    <property type="entry name" value="Transferase(Phosphotransferase) domain 1"/>
    <property type="match status" value="1"/>
</dbReference>
<dbReference type="PANTHER" id="PTHR22984:SF29">
    <property type="entry name" value="SERINE_THREONINE-PROTEIN KINASE PIM-1"/>
    <property type="match status" value="1"/>
</dbReference>
<dbReference type="SUPFAM" id="SSF56112">
    <property type="entry name" value="Protein kinase-like (PK-like)"/>
    <property type="match status" value="1"/>
</dbReference>
<feature type="domain" description="Protein kinase" evidence="13">
    <location>
        <begin position="328"/>
        <end position="856"/>
    </location>
</feature>
<evidence type="ECO:0000256" key="10">
    <source>
        <dbReference type="ARBA" id="ARBA00047899"/>
    </source>
</evidence>
<feature type="compositionally biased region" description="Polar residues" evidence="12">
    <location>
        <begin position="1985"/>
        <end position="1997"/>
    </location>
</feature>
<dbReference type="GO" id="GO:0005737">
    <property type="term" value="C:cytoplasm"/>
    <property type="evidence" value="ECO:0007669"/>
    <property type="project" value="TreeGrafter"/>
</dbReference>
<accession>A0A3L8RS13</accession>
<feature type="compositionally biased region" description="Basic residues" evidence="12">
    <location>
        <begin position="216"/>
        <end position="229"/>
    </location>
</feature>
<keyword evidence="4" id="KW-0723">Serine/threonine-protein kinase</keyword>
<feature type="region of interest" description="Disordered" evidence="12">
    <location>
        <begin position="924"/>
        <end position="945"/>
    </location>
</feature>
<feature type="region of interest" description="Disordered" evidence="12">
    <location>
        <begin position="176"/>
        <end position="297"/>
    </location>
</feature>
<dbReference type="Proteomes" id="UP000276834">
    <property type="component" value="Unassembled WGS sequence"/>
</dbReference>
<protein>
    <recommendedName>
        <fullName evidence="3">non-specific serine/threonine protein kinase</fullName>
        <ecNumber evidence="3">2.7.11.1</ecNumber>
    </recommendedName>
</protein>
<dbReference type="InterPro" id="IPR051138">
    <property type="entry name" value="PIM_Ser/Thr_kinase"/>
</dbReference>
<name>A0A3L8RS13_CHLGU</name>
<feature type="region of interest" description="Disordered" evidence="12">
    <location>
        <begin position="1830"/>
        <end position="1850"/>
    </location>
</feature>
<feature type="region of interest" description="Disordered" evidence="12">
    <location>
        <begin position="2204"/>
        <end position="2282"/>
    </location>
</feature>
<evidence type="ECO:0000256" key="2">
    <source>
        <dbReference type="ARBA" id="ARBA00005505"/>
    </source>
</evidence>
<evidence type="ECO:0000256" key="12">
    <source>
        <dbReference type="SAM" id="MobiDB-lite"/>
    </source>
</evidence>
<feature type="region of interest" description="Disordered" evidence="12">
    <location>
        <begin position="310"/>
        <end position="372"/>
    </location>
</feature>
<evidence type="ECO:0000256" key="8">
    <source>
        <dbReference type="ARBA" id="ARBA00022840"/>
    </source>
</evidence>